<reference evidence="5" key="2">
    <citation type="journal article" date="2021" name="PeerJ">
        <title>Extensive microbial diversity within the chicken gut microbiome revealed by metagenomics and culture.</title>
        <authorList>
            <person name="Gilroy R."/>
            <person name="Ravi A."/>
            <person name="Getino M."/>
            <person name="Pursley I."/>
            <person name="Horton D.L."/>
            <person name="Alikhan N.F."/>
            <person name="Baker D."/>
            <person name="Gharbi K."/>
            <person name="Hall N."/>
            <person name="Watson M."/>
            <person name="Adriaenssens E.M."/>
            <person name="Foster-Nyarko E."/>
            <person name="Jarju S."/>
            <person name="Secka A."/>
            <person name="Antonio M."/>
            <person name="Oren A."/>
            <person name="Chaudhuri R.R."/>
            <person name="La Ragione R."/>
            <person name="Hildebrand F."/>
            <person name="Pallen M.J."/>
        </authorList>
    </citation>
    <scope>NUCLEOTIDE SEQUENCE</scope>
    <source>
        <strain evidence="5">CHK183-6373</strain>
    </source>
</reference>
<evidence type="ECO:0000256" key="3">
    <source>
        <dbReference type="ARBA" id="ARBA00022679"/>
    </source>
</evidence>
<dbReference type="CDD" id="cd18095">
    <property type="entry name" value="SpoU-like_rRNA-MTase"/>
    <property type="match status" value="1"/>
</dbReference>
<evidence type="ECO:0000313" key="5">
    <source>
        <dbReference type="EMBL" id="HIV28214.1"/>
    </source>
</evidence>
<feature type="domain" description="RNA 2-O ribose methyltransferase substrate binding" evidence="4">
    <location>
        <begin position="31"/>
        <end position="105"/>
    </location>
</feature>
<dbReference type="Pfam" id="PF22435">
    <property type="entry name" value="MRM3-like_sub_bind"/>
    <property type="match status" value="1"/>
</dbReference>
<dbReference type="GO" id="GO:0003723">
    <property type="term" value="F:RNA binding"/>
    <property type="evidence" value="ECO:0007669"/>
    <property type="project" value="InterPro"/>
</dbReference>
<dbReference type="PANTHER" id="PTHR43191">
    <property type="entry name" value="RRNA METHYLTRANSFERASE 3"/>
    <property type="match status" value="1"/>
</dbReference>
<evidence type="ECO:0000259" key="4">
    <source>
        <dbReference type="SMART" id="SM00967"/>
    </source>
</evidence>
<dbReference type="InterPro" id="IPR053888">
    <property type="entry name" value="MRM3-like_sub_bind"/>
</dbReference>
<dbReference type="GO" id="GO:0006396">
    <property type="term" value="P:RNA processing"/>
    <property type="evidence" value="ECO:0007669"/>
    <property type="project" value="InterPro"/>
</dbReference>
<reference evidence="5" key="1">
    <citation type="submission" date="2020-10" db="EMBL/GenBank/DDBJ databases">
        <authorList>
            <person name="Gilroy R."/>
        </authorList>
    </citation>
    <scope>NUCLEOTIDE SEQUENCE</scope>
    <source>
        <strain evidence="5">CHK183-6373</strain>
    </source>
</reference>
<dbReference type="GO" id="GO:0032259">
    <property type="term" value="P:methylation"/>
    <property type="evidence" value="ECO:0007669"/>
    <property type="project" value="UniProtKB-KW"/>
</dbReference>
<dbReference type="InterPro" id="IPR013123">
    <property type="entry name" value="SpoU_subst-bd"/>
</dbReference>
<evidence type="ECO:0000256" key="2">
    <source>
        <dbReference type="ARBA" id="ARBA00022603"/>
    </source>
</evidence>
<dbReference type="Proteomes" id="UP000886884">
    <property type="component" value="Unassembled WGS sequence"/>
</dbReference>
<dbReference type="InterPro" id="IPR029028">
    <property type="entry name" value="Alpha/beta_knot_MTases"/>
</dbReference>
<accession>A0A9D1P848</accession>
<dbReference type="SUPFAM" id="SSF75217">
    <property type="entry name" value="alpha/beta knot"/>
    <property type="match status" value="1"/>
</dbReference>
<keyword evidence="3" id="KW-0808">Transferase</keyword>
<dbReference type="InterPro" id="IPR051259">
    <property type="entry name" value="rRNA_Methyltransferase"/>
</dbReference>
<dbReference type="InterPro" id="IPR029026">
    <property type="entry name" value="tRNA_m1G_MTases_N"/>
</dbReference>
<name>A0A9D1P848_9FIRM</name>
<keyword evidence="2 5" id="KW-0489">Methyltransferase</keyword>
<dbReference type="EMBL" id="DVOT01000170">
    <property type="protein sequence ID" value="HIV28214.1"/>
    <property type="molecule type" value="Genomic_DNA"/>
</dbReference>
<proteinExistence type="inferred from homology"/>
<dbReference type="InterPro" id="IPR001537">
    <property type="entry name" value="SpoU_MeTrfase"/>
</dbReference>
<dbReference type="Gene3D" id="3.30.1330.30">
    <property type="match status" value="1"/>
</dbReference>
<gene>
    <name evidence="5" type="ORF">IAA64_09595</name>
</gene>
<dbReference type="GO" id="GO:0005737">
    <property type="term" value="C:cytoplasm"/>
    <property type="evidence" value="ECO:0007669"/>
    <property type="project" value="UniProtKB-ARBA"/>
</dbReference>
<protein>
    <submittedName>
        <fullName evidence="5">RNA methyltransferase</fullName>
    </submittedName>
</protein>
<dbReference type="PANTHER" id="PTHR43191:SF2">
    <property type="entry name" value="RRNA METHYLTRANSFERASE 3, MITOCHONDRIAL"/>
    <property type="match status" value="1"/>
</dbReference>
<dbReference type="AlphaFoldDB" id="A0A9D1P848"/>
<dbReference type="GO" id="GO:0008173">
    <property type="term" value="F:RNA methyltransferase activity"/>
    <property type="evidence" value="ECO:0007669"/>
    <property type="project" value="InterPro"/>
</dbReference>
<dbReference type="Pfam" id="PF00588">
    <property type="entry name" value="SpoU_methylase"/>
    <property type="match status" value="1"/>
</dbReference>
<organism evidence="5 6">
    <name type="scientific">Candidatus Ornithocaccomicrobium faecavium</name>
    <dbReference type="NCBI Taxonomy" id="2840890"/>
    <lineage>
        <taxon>Bacteria</taxon>
        <taxon>Bacillati</taxon>
        <taxon>Bacillota</taxon>
        <taxon>Clostridia</taxon>
        <taxon>Candidatus Ornithocaccomicrobium</taxon>
    </lineage>
</organism>
<evidence type="ECO:0000313" key="6">
    <source>
        <dbReference type="Proteomes" id="UP000886884"/>
    </source>
</evidence>
<dbReference type="SMART" id="SM00967">
    <property type="entry name" value="SpoU_sub_bind"/>
    <property type="match status" value="1"/>
</dbReference>
<dbReference type="SUPFAM" id="SSF55315">
    <property type="entry name" value="L30e-like"/>
    <property type="match status" value="1"/>
</dbReference>
<dbReference type="InterPro" id="IPR029064">
    <property type="entry name" value="Ribosomal_eL30-like_sf"/>
</dbReference>
<evidence type="ECO:0000256" key="1">
    <source>
        <dbReference type="ARBA" id="ARBA00007228"/>
    </source>
</evidence>
<sequence length="259" mass="27172">MREITSSQNSVVKGMRALKEARVRAQQGRMLVEGEKMIREAVSCGLTPFETLIDAQKREKFASLAAWLAGKGAEVYFAPERLIGAVSDTKTPQGAVAVFSLPVFPEAPGEKILALDAVQDPGNVGTIWRTADAAGFSALYLGEGSADPYSPKVQRSAMGSAFRVPVKMGGLAGMLAALKKEGYQVVAGALDGVDFAARPALGRRLVIVIGNEARGVSPEALALADVKLRLPMRGGAESLNAAVAAGILMYALTVLEEGK</sequence>
<comment type="caution">
    <text evidence="5">The sequence shown here is derived from an EMBL/GenBank/DDBJ whole genome shotgun (WGS) entry which is preliminary data.</text>
</comment>
<dbReference type="Gene3D" id="3.40.1280.10">
    <property type="match status" value="1"/>
</dbReference>
<comment type="similarity">
    <text evidence="1">Belongs to the class IV-like SAM-binding methyltransferase superfamily. RNA methyltransferase TrmH family.</text>
</comment>